<keyword evidence="3" id="KW-0479">Metal-binding</keyword>
<evidence type="ECO:0000313" key="8">
    <source>
        <dbReference type="EMBL" id="WIX75018.1"/>
    </source>
</evidence>
<evidence type="ECO:0000256" key="1">
    <source>
        <dbReference type="ARBA" id="ARBA00001927"/>
    </source>
</evidence>
<keyword evidence="9" id="KW-1185">Reference proteome</keyword>
<organism evidence="8 9">
    <name type="scientific">Amycolatopsis carbonis</name>
    <dbReference type="NCBI Taxonomy" id="715471"/>
    <lineage>
        <taxon>Bacteria</taxon>
        <taxon>Bacillati</taxon>
        <taxon>Actinomycetota</taxon>
        <taxon>Actinomycetes</taxon>
        <taxon>Pseudonocardiales</taxon>
        <taxon>Pseudonocardiaceae</taxon>
        <taxon>Amycolatopsis</taxon>
    </lineage>
</organism>
<evidence type="ECO:0000256" key="6">
    <source>
        <dbReference type="ARBA" id="ARBA00023014"/>
    </source>
</evidence>
<reference evidence="8 9" key="1">
    <citation type="submission" date="2023-06" db="EMBL/GenBank/DDBJ databases">
        <authorList>
            <person name="Oyuntsetseg B."/>
            <person name="Kim S.B."/>
        </authorList>
    </citation>
    <scope>NUCLEOTIDE SEQUENCE [LARGE SCALE GENOMIC DNA]</scope>
    <source>
        <strain evidence="8 9">2-15</strain>
    </source>
</reference>
<evidence type="ECO:0000313" key="9">
    <source>
        <dbReference type="Proteomes" id="UP001236014"/>
    </source>
</evidence>
<dbReference type="Gene3D" id="3.30.70.20">
    <property type="match status" value="1"/>
</dbReference>
<evidence type="ECO:0000256" key="3">
    <source>
        <dbReference type="ARBA" id="ARBA00022723"/>
    </source>
</evidence>
<dbReference type="GO" id="GO:0046872">
    <property type="term" value="F:metal ion binding"/>
    <property type="evidence" value="ECO:0007669"/>
    <property type="project" value="UniProtKB-KW"/>
</dbReference>
<dbReference type="GO" id="GO:0051538">
    <property type="term" value="F:3 iron, 4 sulfur cluster binding"/>
    <property type="evidence" value="ECO:0007669"/>
    <property type="project" value="UniProtKB-KW"/>
</dbReference>
<dbReference type="PANTHER" id="PTHR36923">
    <property type="entry name" value="FERREDOXIN"/>
    <property type="match status" value="1"/>
</dbReference>
<accession>A0A9Y2IAP6</accession>
<dbReference type="SUPFAM" id="SSF54862">
    <property type="entry name" value="4Fe-4S ferredoxins"/>
    <property type="match status" value="1"/>
</dbReference>
<keyword evidence="7" id="KW-0003">3Fe-4S</keyword>
<keyword evidence="2" id="KW-0813">Transport</keyword>
<dbReference type="PANTHER" id="PTHR36923:SF3">
    <property type="entry name" value="FERREDOXIN"/>
    <property type="match status" value="1"/>
</dbReference>
<dbReference type="EMBL" id="CP127294">
    <property type="protein sequence ID" value="WIX75018.1"/>
    <property type="molecule type" value="Genomic_DNA"/>
</dbReference>
<keyword evidence="6" id="KW-0411">Iron-sulfur</keyword>
<dbReference type="RefSeq" id="WP_285965795.1">
    <property type="nucleotide sequence ID" value="NZ_CP127294.1"/>
</dbReference>
<dbReference type="Proteomes" id="UP001236014">
    <property type="component" value="Chromosome"/>
</dbReference>
<dbReference type="KEGG" id="acab:QRX50_26010"/>
<comment type="cofactor">
    <cofactor evidence="1">
        <name>[3Fe-4S] cluster</name>
        <dbReference type="ChEBI" id="CHEBI:21137"/>
    </cofactor>
</comment>
<evidence type="ECO:0000256" key="4">
    <source>
        <dbReference type="ARBA" id="ARBA00022982"/>
    </source>
</evidence>
<evidence type="ECO:0000256" key="2">
    <source>
        <dbReference type="ARBA" id="ARBA00022448"/>
    </source>
</evidence>
<dbReference type="InterPro" id="IPR051269">
    <property type="entry name" value="Fe-S_cluster_ET"/>
</dbReference>
<name>A0A9Y2IAP6_9PSEU</name>
<keyword evidence="5" id="KW-0408">Iron</keyword>
<dbReference type="AlphaFoldDB" id="A0A9Y2IAP6"/>
<gene>
    <name evidence="8" type="ORF">QRX50_26010</name>
</gene>
<protein>
    <submittedName>
        <fullName evidence="8">Ferredoxin</fullName>
    </submittedName>
</protein>
<evidence type="ECO:0000256" key="5">
    <source>
        <dbReference type="ARBA" id="ARBA00023004"/>
    </source>
</evidence>
<proteinExistence type="predicted"/>
<sequence>MNVEVDPVLCESHGQCEFAAPEVFSLDDEAVLHIDLGPVANLREAVHRAARACPTRAIRIAE</sequence>
<dbReference type="Pfam" id="PF13459">
    <property type="entry name" value="Fer4_15"/>
    <property type="match status" value="1"/>
</dbReference>
<keyword evidence="4" id="KW-0249">Electron transport</keyword>
<evidence type="ECO:0000256" key="7">
    <source>
        <dbReference type="ARBA" id="ARBA00023291"/>
    </source>
</evidence>